<accession>A0ABT5MEZ7</accession>
<dbReference type="CDD" id="cd24003">
    <property type="entry name" value="ASKHA_NBD_GDA1_CD39_NTPase"/>
    <property type="match status" value="1"/>
</dbReference>
<dbReference type="InterPro" id="IPR000407">
    <property type="entry name" value="GDA1_CD39_NTPase"/>
</dbReference>
<organism evidence="3 4">
    <name type="scientific">Curvibacter microcysteis</name>
    <dbReference type="NCBI Taxonomy" id="3026419"/>
    <lineage>
        <taxon>Bacteria</taxon>
        <taxon>Pseudomonadati</taxon>
        <taxon>Pseudomonadota</taxon>
        <taxon>Betaproteobacteria</taxon>
        <taxon>Burkholderiales</taxon>
        <taxon>Comamonadaceae</taxon>
        <taxon>Curvibacter</taxon>
    </lineage>
</organism>
<reference evidence="3 4" key="1">
    <citation type="submission" date="2023-02" db="EMBL/GenBank/DDBJ databases">
        <title>Bacterial whole genome sequence for Curvibacter sp. HBC28.</title>
        <authorList>
            <person name="Le V."/>
            <person name="Ko S.-R."/>
            <person name="Ahn C.-Y."/>
            <person name="Oh H.-M."/>
        </authorList>
    </citation>
    <scope>NUCLEOTIDE SEQUENCE [LARGE SCALE GENOMIC DNA]</scope>
    <source>
        <strain evidence="3 4">HBC28</strain>
    </source>
</reference>
<dbReference type="EMBL" id="JAQSIO010000003">
    <property type="protein sequence ID" value="MDD0815150.1"/>
    <property type="molecule type" value="Genomic_DNA"/>
</dbReference>
<sequence>MPSAKSNPFLNRLAWPGLPTTLLGLLTTALLGCSTPATGPAQSAPPRYRAVIDAGSSGSRLHLYQSQPDGRFVTVRELFSNAQAPHPLSWYDGRHGPGSEPSQAGPEGVQSLLKRLQNHLQAQGMAPEQVPVELLATAGMRLVPPATADSIYASVRQAIQTQGFTLGEVRTLSGQDEGLYAWVDVNYLQGRFHRREATEGVVEIGGASAQVAFALPQAPTEPSPQVRVLDINGARYPVLAVSYLGLGQNQARLAMLQHPASGGTEANVCYPRNPESTPARYSADLPGWSVLAAGGRYSAACRSVYEEVVQQTSADAPNAYPVQQLLAQPGFAQTRFVGLSSVYYAFKDWGALTAAQPATTLQTALDQRCGGPAGWPQVLAQYHHHLNSFSQNACANGSFVWSLLYSPRALGLREDQLKAQGRVQGQEPSWTRGWMVMQAGR</sequence>
<protein>
    <submittedName>
        <fullName evidence="3">Uncharacterized protein</fullName>
    </submittedName>
</protein>
<dbReference type="Gene3D" id="3.30.420.150">
    <property type="entry name" value="Exopolyphosphatase. Domain 2"/>
    <property type="match status" value="1"/>
</dbReference>
<evidence type="ECO:0000313" key="4">
    <source>
        <dbReference type="Proteomes" id="UP001528672"/>
    </source>
</evidence>
<dbReference type="Proteomes" id="UP001528672">
    <property type="component" value="Unassembled WGS sequence"/>
</dbReference>
<dbReference type="PANTHER" id="PTHR11782">
    <property type="entry name" value="ADENOSINE/GUANOSINE DIPHOSPHATASE"/>
    <property type="match status" value="1"/>
</dbReference>
<comment type="caution">
    <text evidence="3">The sequence shown here is derived from an EMBL/GenBank/DDBJ whole genome shotgun (WGS) entry which is preliminary data.</text>
</comment>
<evidence type="ECO:0000256" key="1">
    <source>
        <dbReference type="ARBA" id="ARBA00022801"/>
    </source>
</evidence>
<feature type="region of interest" description="Disordered" evidence="2">
    <location>
        <begin position="87"/>
        <end position="107"/>
    </location>
</feature>
<evidence type="ECO:0000256" key="2">
    <source>
        <dbReference type="SAM" id="MobiDB-lite"/>
    </source>
</evidence>
<gene>
    <name evidence="3" type="ORF">PSQ39_10965</name>
</gene>
<keyword evidence="1" id="KW-0378">Hydrolase</keyword>
<proteinExistence type="predicted"/>
<dbReference type="Gene3D" id="3.30.420.40">
    <property type="match status" value="1"/>
</dbReference>
<evidence type="ECO:0000313" key="3">
    <source>
        <dbReference type="EMBL" id="MDD0815150.1"/>
    </source>
</evidence>
<dbReference type="Pfam" id="PF01150">
    <property type="entry name" value="GDA1_CD39"/>
    <property type="match status" value="1"/>
</dbReference>
<name>A0ABT5MEZ7_9BURK</name>
<dbReference type="RefSeq" id="WP_273926805.1">
    <property type="nucleotide sequence ID" value="NZ_JAQSIO010000003.1"/>
</dbReference>
<keyword evidence="4" id="KW-1185">Reference proteome</keyword>
<dbReference type="PROSITE" id="PS51257">
    <property type="entry name" value="PROKAR_LIPOPROTEIN"/>
    <property type="match status" value="1"/>
</dbReference>